<dbReference type="SUPFAM" id="SSF51445">
    <property type="entry name" value="(Trans)glycosidases"/>
    <property type="match status" value="1"/>
</dbReference>
<evidence type="ECO:0000256" key="1">
    <source>
        <dbReference type="ARBA" id="ARBA00005652"/>
    </source>
</evidence>
<evidence type="ECO:0000313" key="7">
    <source>
        <dbReference type="Proteomes" id="UP000327013"/>
    </source>
</evidence>
<name>A0A5N6RGJ6_9ROSI</name>
<keyword evidence="3 4" id="KW-0624">Polysaccharide degradation</keyword>
<reference evidence="6 7" key="1">
    <citation type="submission" date="2019-06" db="EMBL/GenBank/DDBJ databases">
        <title>A chromosomal-level reference genome of Carpinus fangiana (Coryloideae, Betulaceae).</title>
        <authorList>
            <person name="Yang X."/>
            <person name="Wang Z."/>
            <person name="Zhang L."/>
            <person name="Hao G."/>
            <person name="Liu J."/>
            <person name="Yang Y."/>
        </authorList>
    </citation>
    <scope>NUCLEOTIDE SEQUENCE [LARGE SCALE GENOMIC DNA]</scope>
    <source>
        <strain evidence="6">Cfa_2016G</strain>
        <tissue evidence="6">Leaf</tissue>
    </source>
</reference>
<evidence type="ECO:0000256" key="5">
    <source>
        <dbReference type="SAM" id="MobiDB-lite"/>
    </source>
</evidence>
<keyword evidence="4" id="KW-0378">Hydrolase</keyword>
<dbReference type="AlphaFoldDB" id="A0A5N6RGJ6"/>
<keyword evidence="4" id="KW-0326">Glycosidase</keyword>
<evidence type="ECO:0000256" key="2">
    <source>
        <dbReference type="ARBA" id="ARBA00023277"/>
    </source>
</evidence>
<dbReference type="InterPro" id="IPR001554">
    <property type="entry name" value="Glyco_hydro_14"/>
</dbReference>
<evidence type="ECO:0000256" key="3">
    <source>
        <dbReference type="ARBA" id="ARBA00023326"/>
    </source>
</evidence>
<dbReference type="PANTHER" id="PTHR31352">
    <property type="entry name" value="BETA-AMYLASE 1, CHLOROPLASTIC"/>
    <property type="match status" value="1"/>
</dbReference>
<dbReference type="Proteomes" id="UP000327013">
    <property type="component" value="Chromosome 6"/>
</dbReference>
<feature type="compositionally biased region" description="Acidic residues" evidence="5">
    <location>
        <begin position="505"/>
        <end position="518"/>
    </location>
</feature>
<dbReference type="GO" id="GO:0000272">
    <property type="term" value="P:polysaccharide catabolic process"/>
    <property type="evidence" value="ECO:0007669"/>
    <property type="project" value="UniProtKB-KW"/>
</dbReference>
<sequence>MEVSVIGSSQAKIWKTDLAYRELGFSDPRDVGKVFSAKNRVCFGQSTRWRTARVRFALKAVQSEPLRSEKVSVATRRSKSHDGVRLFVGLPLDVVSDCNSVNHANAIAAGLKALKLLGVEGVELPVWWGIVEKEAMGKYEWSGYLAVAEMVQKVGLKLHVSLCFHASKQPKISLPKWVSRIGESQPGIFFTDRAGQHYKECLSLAVDDLPVLDGKTPIQAYHEFCESFKSSFSPFMGSTITGISMGLGPDGELRYPSHHRQAKSNKIPGVGEFQCYDKNMLSVLKQHAEATGNPFWGLGGPHDAPAYDQWPNANNFFRNDGGSWESPYADFFLSWYSNQLISHGNRLLSLASSIFSETAATVYGKVPLMHSWYRTGSHPSELTAGYYNTSRRDGYEAVAEMFARNSCKMILPGMDLSAEHQPNESLSSPELLLADIRASCRKHGVDVSGQNSSASGAPGGLEQIKKNLLGENAVDWFIYQRMGAYFFSPEHFPSFTAFVRSLEQPELESDDLPEEEKEAADSLHASSESGAHMQAAS</sequence>
<gene>
    <name evidence="6" type="ORF">FH972_015495</name>
</gene>
<dbReference type="Pfam" id="PF01373">
    <property type="entry name" value="Glyco_hydro_14"/>
    <property type="match status" value="1"/>
</dbReference>
<proteinExistence type="inferred from homology"/>
<accession>A0A5N6RGJ6</accession>
<evidence type="ECO:0000313" key="6">
    <source>
        <dbReference type="EMBL" id="KAE8076871.1"/>
    </source>
</evidence>
<feature type="region of interest" description="Disordered" evidence="5">
    <location>
        <begin position="505"/>
        <end position="537"/>
    </location>
</feature>
<keyword evidence="7" id="KW-1185">Reference proteome</keyword>
<keyword evidence="2 4" id="KW-0119">Carbohydrate metabolism</keyword>
<dbReference type="PANTHER" id="PTHR31352:SF3">
    <property type="entry name" value="INACTIVE BETA-AMYLASE 9"/>
    <property type="match status" value="1"/>
</dbReference>
<organism evidence="6 7">
    <name type="scientific">Carpinus fangiana</name>
    <dbReference type="NCBI Taxonomy" id="176857"/>
    <lineage>
        <taxon>Eukaryota</taxon>
        <taxon>Viridiplantae</taxon>
        <taxon>Streptophyta</taxon>
        <taxon>Embryophyta</taxon>
        <taxon>Tracheophyta</taxon>
        <taxon>Spermatophyta</taxon>
        <taxon>Magnoliopsida</taxon>
        <taxon>eudicotyledons</taxon>
        <taxon>Gunneridae</taxon>
        <taxon>Pentapetalae</taxon>
        <taxon>rosids</taxon>
        <taxon>fabids</taxon>
        <taxon>Fagales</taxon>
        <taxon>Betulaceae</taxon>
        <taxon>Carpinus</taxon>
    </lineage>
</organism>
<dbReference type="PRINTS" id="PR00750">
    <property type="entry name" value="BETAAMYLASE"/>
</dbReference>
<dbReference type="InterPro" id="IPR017853">
    <property type="entry name" value="GH"/>
</dbReference>
<comment type="similarity">
    <text evidence="1 4">Belongs to the glycosyl hydrolase 14 family.</text>
</comment>
<evidence type="ECO:0000256" key="4">
    <source>
        <dbReference type="RuleBase" id="RU000509"/>
    </source>
</evidence>
<dbReference type="OrthoDB" id="1660156at2759"/>
<dbReference type="GO" id="GO:0016161">
    <property type="term" value="F:beta-amylase activity"/>
    <property type="evidence" value="ECO:0007669"/>
    <property type="project" value="UniProtKB-EC"/>
</dbReference>
<comment type="catalytic activity">
    <reaction evidence="4">
        <text>Hydrolysis of (1-&gt;4)-alpha-D-glucosidic linkages in polysaccharides so as to remove successive maltose units from the non-reducing ends of the chains.</text>
        <dbReference type="EC" id="3.2.1.2"/>
    </reaction>
</comment>
<dbReference type="EMBL" id="CM017326">
    <property type="protein sequence ID" value="KAE8076871.1"/>
    <property type="molecule type" value="Genomic_DNA"/>
</dbReference>
<dbReference type="Gene3D" id="3.20.20.80">
    <property type="entry name" value="Glycosidases"/>
    <property type="match status" value="1"/>
</dbReference>
<protein>
    <recommendedName>
        <fullName evidence="4">Beta-amylase</fullName>
        <ecNumber evidence="4">3.2.1.2</ecNumber>
    </recommendedName>
</protein>
<dbReference type="EC" id="3.2.1.2" evidence="4"/>